<evidence type="ECO:0000313" key="2">
    <source>
        <dbReference type="EMBL" id="KAL3799673.1"/>
    </source>
</evidence>
<evidence type="ECO:0008006" key="4">
    <source>
        <dbReference type="Google" id="ProtNLM"/>
    </source>
</evidence>
<proteinExistence type="predicted"/>
<gene>
    <name evidence="2" type="ORF">ACHAWO_002857</name>
</gene>
<dbReference type="Proteomes" id="UP001530400">
    <property type="component" value="Unassembled WGS sequence"/>
</dbReference>
<dbReference type="AlphaFoldDB" id="A0ABD3QGU1"/>
<feature type="compositionally biased region" description="Polar residues" evidence="1">
    <location>
        <begin position="375"/>
        <end position="389"/>
    </location>
</feature>
<evidence type="ECO:0000313" key="3">
    <source>
        <dbReference type="Proteomes" id="UP001530400"/>
    </source>
</evidence>
<organism evidence="2 3">
    <name type="scientific">Cyclotella atomus</name>
    <dbReference type="NCBI Taxonomy" id="382360"/>
    <lineage>
        <taxon>Eukaryota</taxon>
        <taxon>Sar</taxon>
        <taxon>Stramenopiles</taxon>
        <taxon>Ochrophyta</taxon>
        <taxon>Bacillariophyta</taxon>
        <taxon>Coscinodiscophyceae</taxon>
        <taxon>Thalassiosirophycidae</taxon>
        <taxon>Stephanodiscales</taxon>
        <taxon>Stephanodiscaceae</taxon>
        <taxon>Cyclotella</taxon>
    </lineage>
</organism>
<dbReference type="EMBL" id="JALLPJ020000177">
    <property type="protein sequence ID" value="KAL3799673.1"/>
    <property type="molecule type" value="Genomic_DNA"/>
</dbReference>
<feature type="region of interest" description="Disordered" evidence="1">
    <location>
        <begin position="365"/>
        <end position="389"/>
    </location>
</feature>
<protein>
    <recommendedName>
        <fullName evidence="4">HYR domain-containing protein</fullName>
    </recommendedName>
</protein>
<keyword evidence="3" id="KW-1185">Reference proteome</keyword>
<comment type="caution">
    <text evidence="2">The sequence shown here is derived from an EMBL/GenBank/DDBJ whole genome shotgun (WGS) entry which is preliminary data.</text>
</comment>
<name>A0ABD3QGU1_9STRA</name>
<accession>A0ABD3QGU1</accession>
<reference evidence="2 3" key="1">
    <citation type="submission" date="2024-10" db="EMBL/GenBank/DDBJ databases">
        <title>Updated reference genomes for cyclostephanoid diatoms.</title>
        <authorList>
            <person name="Roberts W.R."/>
            <person name="Alverson A.J."/>
        </authorList>
    </citation>
    <scope>NUCLEOTIDE SEQUENCE [LARGE SCALE GENOMIC DNA]</scope>
    <source>
        <strain evidence="2 3">AJA010-31</strain>
    </source>
</reference>
<evidence type="ECO:0000256" key="1">
    <source>
        <dbReference type="SAM" id="MobiDB-lite"/>
    </source>
</evidence>
<sequence>MASGCDSEFEGELAWYSPAFDIIDKLLDAAGDAVIEFLNIPIKIVQFVLQAASKLFAHMNDVCGYLDGYVQLALVEATHENSRYALQELACRQPHEEELQLQRGYGCDGLDNDCDSDKQIDECEEDIFPPEIDAKTAIVQCSSEYYASAAKAELCFHTPGLVTAVDDCKPVRLEFGHTDESCSTDVSITAIAEGCGERANEDTTLLVVQGIKIDGDPPHVECSIGSPKMTGNGAGVFTDLKLSYVAYDTGGKCTDTSELKVTVEILSNEVVETGEEMVSISKPAPGTVPSVFVENDTCTSGSNGKCKISSPKKSRRYVVQVTAIDKAGNANMSECSTIVGNQEVDPSDPLFTIGKLELVGGVENDAVSPLGRTGLPSQSKAGKRQASNP</sequence>